<dbReference type="InterPro" id="IPR016446">
    <property type="entry name" value="Flavin_OxRdtase_Frp"/>
</dbReference>
<gene>
    <name evidence="6" type="primary">nfrA1</name>
    <name evidence="6" type="ORF">NCTC11190_00783</name>
</gene>
<organism evidence="6 7">
    <name type="scientific">Rikenella microfusus</name>
    <dbReference type="NCBI Taxonomy" id="28139"/>
    <lineage>
        <taxon>Bacteria</taxon>
        <taxon>Pseudomonadati</taxon>
        <taxon>Bacteroidota</taxon>
        <taxon>Bacteroidia</taxon>
        <taxon>Bacteroidales</taxon>
        <taxon>Rikenellaceae</taxon>
        <taxon>Rikenella</taxon>
    </lineage>
</organism>
<keyword evidence="7" id="KW-1185">Reference proteome</keyword>
<dbReference type="PANTHER" id="PTHR43425">
    <property type="entry name" value="OXYGEN-INSENSITIVE NADPH NITROREDUCTASE"/>
    <property type="match status" value="1"/>
</dbReference>
<evidence type="ECO:0000313" key="7">
    <source>
        <dbReference type="Proteomes" id="UP000255233"/>
    </source>
</evidence>
<evidence type="ECO:0000256" key="1">
    <source>
        <dbReference type="ARBA" id="ARBA00008366"/>
    </source>
</evidence>
<name>A0A379MPC2_9BACT</name>
<evidence type="ECO:0000259" key="5">
    <source>
        <dbReference type="Pfam" id="PF00881"/>
    </source>
</evidence>
<feature type="domain" description="Nitroreductase" evidence="5">
    <location>
        <begin position="5"/>
        <end position="162"/>
    </location>
</feature>
<protein>
    <submittedName>
        <fullName evidence="6">FMN reductase (NADPH)</fullName>
        <ecNumber evidence="6">1.5.1.38</ecNumber>
    </submittedName>
</protein>
<dbReference type="OrthoDB" id="9775805at2"/>
<dbReference type="STRING" id="880526.GCA_000427365_00663"/>
<dbReference type="SUPFAM" id="SSF55469">
    <property type="entry name" value="FMN-dependent nitroreductase-like"/>
    <property type="match status" value="1"/>
</dbReference>
<dbReference type="Pfam" id="PF00881">
    <property type="entry name" value="Nitroreductase"/>
    <property type="match status" value="1"/>
</dbReference>
<dbReference type="EMBL" id="UGVL01000001">
    <property type="protein sequence ID" value="SUE33574.1"/>
    <property type="molecule type" value="Genomic_DNA"/>
</dbReference>
<dbReference type="EC" id="1.5.1.38" evidence="6"/>
<dbReference type="PANTHER" id="PTHR43425:SF2">
    <property type="entry name" value="OXYGEN-INSENSITIVE NADPH NITROREDUCTASE"/>
    <property type="match status" value="1"/>
</dbReference>
<evidence type="ECO:0000313" key="6">
    <source>
        <dbReference type="EMBL" id="SUE33574.1"/>
    </source>
</evidence>
<dbReference type="GO" id="GO:0052873">
    <property type="term" value="F:FMN reductase (NADPH) activity"/>
    <property type="evidence" value="ECO:0007669"/>
    <property type="project" value="UniProtKB-EC"/>
</dbReference>
<accession>A0A379MPC2</accession>
<proteinExistence type="inferred from homology"/>
<reference evidence="6 7" key="1">
    <citation type="submission" date="2018-06" db="EMBL/GenBank/DDBJ databases">
        <authorList>
            <consortium name="Pathogen Informatics"/>
            <person name="Doyle S."/>
        </authorList>
    </citation>
    <scope>NUCLEOTIDE SEQUENCE [LARGE SCALE GENOMIC DNA]</scope>
    <source>
        <strain evidence="6 7">NCTC11190</strain>
    </source>
</reference>
<dbReference type="AlphaFoldDB" id="A0A379MPC2"/>
<evidence type="ECO:0000256" key="4">
    <source>
        <dbReference type="ARBA" id="ARBA00023002"/>
    </source>
</evidence>
<sequence>MLRTIQHHRSVRNFQPGRAVEESLMTELLAAAARASTVGNMQLYSMIVTPAGSPEFAELGPCHFGQPAATGASALVTFCADVHRFSQWCRRRGAEPGYDNLQWFVNGTIDALLASQNFSLEAEANGLGICYLGTTTYTAADIVRILRLPKGVAPVTTVAVGYPAEPLPPLTDRLPLEAVVHRGTYRDYSPERIDEIWAAREASEETAQLLEENGLPNLARIFTERRYTKADALRFSRAYLDMLREQGLFEFDIAEAE</sequence>
<dbReference type="Gene3D" id="3.40.109.10">
    <property type="entry name" value="NADH Oxidase"/>
    <property type="match status" value="1"/>
</dbReference>
<evidence type="ECO:0000256" key="2">
    <source>
        <dbReference type="ARBA" id="ARBA00022630"/>
    </source>
</evidence>
<evidence type="ECO:0000256" key="3">
    <source>
        <dbReference type="ARBA" id="ARBA00022643"/>
    </source>
</evidence>
<dbReference type="RefSeq" id="WP_027290447.1">
    <property type="nucleotide sequence ID" value="NZ_CANTWR010000007.1"/>
</dbReference>
<dbReference type="InterPro" id="IPR029479">
    <property type="entry name" value="Nitroreductase"/>
</dbReference>
<dbReference type="Proteomes" id="UP000255233">
    <property type="component" value="Unassembled WGS sequence"/>
</dbReference>
<dbReference type="InterPro" id="IPR000415">
    <property type="entry name" value="Nitroreductase-like"/>
</dbReference>
<comment type="similarity">
    <text evidence="1">Belongs to the flavin oxidoreductase frp family.</text>
</comment>
<keyword evidence="4 6" id="KW-0560">Oxidoreductase</keyword>
<keyword evidence="2" id="KW-0285">Flavoprotein</keyword>
<keyword evidence="3" id="KW-0288">FMN</keyword>